<dbReference type="GO" id="GO:0031146">
    <property type="term" value="P:SCF-dependent proteasomal ubiquitin-dependent protein catabolic process"/>
    <property type="evidence" value="ECO:0007669"/>
    <property type="project" value="TreeGrafter"/>
</dbReference>
<dbReference type="RefSeq" id="XP_035350506.1">
    <property type="nucleotide sequence ID" value="XM_035494613.1"/>
</dbReference>
<keyword evidence="7" id="KW-0853">WD repeat</keyword>
<evidence type="ECO:0000256" key="1">
    <source>
        <dbReference type="ARBA" id="ARBA00002730"/>
    </source>
</evidence>
<dbReference type="GO" id="GO:0019005">
    <property type="term" value="C:SCF ubiquitin ligase complex"/>
    <property type="evidence" value="ECO:0007669"/>
    <property type="project" value="TreeGrafter"/>
</dbReference>
<protein>
    <recommendedName>
        <fullName evidence="4">Probable E3 ubiquitin ligase complex SCF subunit sconB</fullName>
    </recommendedName>
    <alternativeName>
        <fullName evidence="6">Sulfur controller B</fullName>
    </alternativeName>
    <alternativeName>
        <fullName evidence="5">Sulfur metabolite repression control protein B</fullName>
    </alternativeName>
</protein>
<evidence type="ECO:0000256" key="3">
    <source>
        <dbReference type="ARBA" id="ARBA00011725"/>
    </source>
</evidence>
<dbReference type="InterPro" id="IPR001810">
    <property type="entry name" value="F-box_dom"/>
</dbReference>
<dbReference type="PROSITE" id="PS50082">
    <property type="entry name" value="WD_REPEATS_2"/>
    <property type="match status" value="1"/>
</dbReference>
<evidence type="ECO:0000256" key="8">
    <source>
        <dbReference type="SAM" id="MobiDB-lite"/>
    </source>
</evidence>
<proteinExistence type="inferred from homology"/>
<feature type="domain" description="F-box" evidence="9">
    <location>
        <begin position="23"/>
        <end position="69"/>
    </location>
</feature>
<gene>
    <name evidence="10" type="ORF">TRUGW13939_11506</name>
</gene>
<dbReference type="EMBL" id="CP055903">
    <property type="protein sequence ID" value="QKX64332.1"/>
    <property type="molecule type" value="Genomic_DNA"/>
</dbReference>
<reference evidence="11" key="1">
    <citation type="submission" date="2020-06" db="EMBL/GenBank/DDBJ databases">
        <title>A chromosome-scale genome assembly of Talaromyces rugulosus W13939.</title>
        <authorList>
            <person name="Wang B."/>
            <person name="Guo L."/>
            <person name="Ye K."/>
            <person name="Wang L."/>
        </authorList>
    </citation>
    <scope>NUCLEOTIDE SEQUENCE [LARGE SCALE GENOMIC DNA]</scope>
    <source>
        <strain evidence="11">W13939</strain>
    </source>
</reference>
<dbReference type="GeneID" id="55998984"/>
<comment type="function">
    <text evidence="1">Component of the SCF(sconB) E3 ubiquitin ligase complex involved in the regulation of sulfur metabolite repression, probably by mediating the inactivation or degradation of the metR transcription factor.</text>
</comment>
<feature type="compositionally biased region" description="Basic and acidic residues" evidence="8">
    <location>
        <begin position="1"/>
        <end position="11"/>
    </location>
</feature>
<dbReference type="Gene3D" id="1.20.1280.50">
    <property type="match status" value="1"/>
</dbReference>
<dbReference type="PANTHER" id="PTHR12874:SF9">
    <property type="entry name" value="F-BOX ONLY PROTEIN 48"/>
    <property type="match status" value="1"/>
</dbReference>
<dbReference type="Gene3D" id="2.130.10.10">
    <property type="entry name" value="YVTN repeat-like/Quinoprotein amine dehydrogenase"/>
    <property type="match status" value="1"/>
</dbReference>
<dbReference type="SUPFAM" id="SSF50978">
    <property type="entry name" value="WD40 repeat-like"/>
    <property type="match status" value="1"/>
</dbReference>
<dbReference type="OrthoDB" id="3219396at2759"/>
<keyword evidence="11" id="KW-1185">Reference proteome</keyword>
<feature type="region of interest" description="Disordered" evidence="8">
    <location>
        <begin position="1"/>
        <end position="25"/>
    </location>
</feature>
<evidence type="ECO:0000256" key="7">
    <source>
        <dbReference type="PROSITE-ProRule" id="PRU00221"/>
    </source>
</evidence>
<evidence type="ECO:0000256" key="4">
    <source>
        <dbReference type="ARBA" id="ARBA00015819"/>
    </source>
</evidence>
<dbReference type="SMART" id="SM00256">
    <property type="entry name" value="FBOX"/>
    <property type="match status" value="1"/>
</dbReference>
<evidence type="ECO:0000256" key="2">
    <source>
        <dbReference type="ARBA" id="ARBA00007968"/>
    </source>
</evidence>
<evidence type="ECO:0000256" key="5">
    <source>
        <dbReference type="ARBA" id="ARBA00030034"/>
    </source>
</evidence>
<name>A0A7H8RCY3_TALRU</name>
<comment type="subunit">
    <text evidence="3">Component of the SCF(sconB) E3 ubiquitin ligase complex.</text>
</comment>
<dbReference type="Proteomes" id="UP000509510">
    <property type="component" value="Chromosome VI"/>
</dbReference>
<dbReference type="PANTHER" id="PTHR12874">
    <property type="entry name" value="F-BOX ONLY PROTEIN 48-RELATED"/>
    <property type="match status" value="1"/>
</dbReference>
<dbReference type="AlphaFoldDB" id="A0A7H8RCY3"/>
<dbReference type="InterPro" id="IPR001680">
    <property type="entry name" value="WD40_rpt"/>
</dbReference>
<dbReference type="Pfam" id="PF12937">
    <property type="entry name" value="F-box-like"/>
    <property type="match status" value="1"/>
</dbReference>
<dbReference type="SUPFAM" id="SSF81383">
    <property type="entry name" value="F-box domain"/>
    <property type="match status" value="1"/>
</dbReference>
<sequence>MPKRRGSDPPARRPVKRQRPAKPDHLSSLSDEVLLEILSFLPISTLASCQRLSKRFHDLAGDSELWKQKYYTRWVLPRSRQALRFKHSIISSLGTPYSPRVSKWPGHSHLATDGKRPNWKTQFRLRHNWSKGTCRFGALEVSRPPLPQIHMKLYSGVVVTADEEHGLRAWSTKASRKQLTALSFPNAGDKPTALFMTRGSVASNIEVTVGFDDGHFEIYDLDVTLAKFVLRFSQASSSSSSTDDDASITAIASSPPFVLAISQHKVFSLYRLPHSSADAPTLLASLESSNTFAPVSLSLRCSASEVTASIAYSFFHISGGWTVGIQELRFNQDGERIGSRLASTAAFQDRTQISSGTASSSRSRLIRHMEAPTSISYSHPYLLTSHNDNTLTMYLVSSSADKLSIRTGRRLWGHTSSVTSVQVGDRGKAVSISPRGNEIRIWELESAVSARFNNNNNNSNSRTNLRSTMREESSVQIAAEKHAASAAASVETTSGAMNWGREIVQAECEALMPGKVGGCVMFDEEQVVVLRERDCRTQLLECYDFT</sequence>
<dbReference type="KEGG" id="trg:TRUGW13939_11506"/>
<feature type="repeat" description="WD" evidence="7">
    <location>
        <begin position="411"/>
        <end position="452"/>
    </location>
</feature>
<evidence type="ECO:0000259" key="9">
    <source>
        <dbReference type="PROSITE" id="PS50181"/>
    </source>
</evidence>
<dbReference type="InterPro" id="IPR036047">
    <property type="entry name" value="F-box-like_dom_sf"/>
</dbReference>
<dbReference type="PROSITE" id="PS50181">
    <property type="entry name" value="FBOX"/>
    <property type="match status" value="1"/>
</dbReference>
<evidence type="ECO:0000313" key="11">
    <source>
        <dbReference type="Proteomes" id="UP000509510"/>
    </source>
</evidence>
<organism evidence="10 11">
    <name type="scientific">Talaromyces rugulosus</name>
    <name type="common">Penicillium rugulosum</name>
    <dbReference type="NCBI Taxonomy" id="121627"/>
    <lineage>
        <taxon>Eukaryota</taxon>
        <taxon>Fungi</taxon>
        <taxon>Dikarya</taxon>
        <taxon>Ascomycota</taxon>
        <taxon>Pezizomycotina</taxon>
        <taxon>Eurotiomycetes</taxon>
        <taxon>Eurotiomycetidae</taxon>
        <taxon>Eurotiales</taxon>
        <taxon>Trichocomaceae</taxon>
        <taxon>Talaromyces</taxon>
        <taxon>Talaromyces sect. Islandici</taxon>
    </lineage>
</organism>
<dbReference type="Pfam" id="PF25499">
    <property type="entry name" value="Beta-prop_pof12"/>
    <property type="match status" value="1"/>
</dbReference>
<evidence type="ECO:0000313" key="10">
    <source>
        <dbReference type="EMBL" id="QKX64332.1"/>
    </source>
</evidence>
<dbReference type="GO" id="GO:0005737">
    <property type="term" value="C:cytoplasm"/>
    <property type="evidence" value="ECO:0007669"/>
    <property type="project" value="TreeGrafter"/>
</dbReference>
<dbReference type="InterPro" id="IPR015943">
    <property type="entry name" value="WD40/YVTN_repeat-like_dom_sf"/>
</dbReference>
<evidence type="ECO:0000256" key="6">
    <source>
        <dbReference type="ARBA" id="ARBA00032113"/>
    </source>
</evidence>
<dbReference type="InterPro" id="IPR036322">
    <property type="entry name" value="WD40_repeat_dom_sf"/>
</dbReference>
<accession>A0A7H8RCY3</accession>
<comment type="similarity">
    <text evidence="2">Belongs to the WD repeat MET30/SCONB/SCON-2 family.</text>
</comment>